<dbReference type="PATRIC" id="fig|1397108.4.peg.2994"/>
<evidence type="ECO:0000313" key="2">
    <source>
        <dbReference type="Proteomes" id="UP000064920"/>
    </source>
</evidence>
<organism evidence="1 2">
    <name type="scientific">Celeribacter marinus</name>
    <dbReference type="NCBI Taxonomy" id="1397108"/>
    <lineage>
        <taxon>Bacteria</taxon>
        <taxon>Pseudomonadati</taxon>
        <taxon>Pseudomonadota</taxon>
        <taxon>Alphaproteobacteria</taxon>
        <taxon>Rhodobacterales</taxon>
        <taxon>Roseobacteraceae</taxon>
        <taxon>Celeribacter</taxon>
    </lineage>
</organism>
<keyword evidence="2" id="KW-1185">Reference proteome</keyword>
<proteinExistence type="predicted"/>
<dbReference type="EMBL" id="CP012023">
    <property type="protein sequence ID" value="ALI56868.1"/>
    <property type="molecule type" value="Genomic_DNA"/>
</dbReference>
<evidence type="ECO:0000313" key="1">
    <source>
        <dbReference type="EMBL" id="ALI56868.1"/>
    </source>
</evidence>
<sequence length="39" mass="4334">MQSSALFEPMKAKTLWSLKLSLLALCEELQIGKVDVGVR</sequence>
<name>A0A0P0A7W5_9RHOB</name>
<protein>
    <submittedName>
        <fullName evidence="1">Uncharacterized protein</fullName>
    </submittedName>
</protein>
<dbReference type="AlphaFoldDB" id="A0A0P0A7W5"/>
<dbReference type="Proteomes" id="UP000064920">
    <property type="component" value="Chromosome"/>
</dbReference>
<accession>A0A0P0A7W5</accession>
<reference evidence="1 2" key="1">
    <citation type="submission" date="2015-05" db="EMBL/GenBank/DDBJ databases">
        <authorList>
            <person name="Wang D.B."/>
            <person name="Wang M."/>
        </authorList>
    </citation>
    <scope>NUCLEOTIDE SEQUENCE [LARGE SCALE GENOMIC DNA]</scope>
    <source>
        <strain evidence="1 2">IMCC 12053</strain>
    </source>
</reference>
<dbReference type="KEGG" id="cmar:IMCC12053_2921"/>
<gene>
    <name evidence="1" type="ORF">IMCC12053_2921</name>
</gene>